<dbReference type="CDD" id="cd19165">
    <property type="entry name" value="HemeO"/>
    <property type="match status" value="1"/>
</dbReference>
<dbReference type="EMBL" id="GGEC01011979">
    <property type="protein sequence ID" value="MBW92462.1"/>
    <property type="molecule type" value="Transcribed_RNA"/>
</dbReference>
<dbReference type="InterPro" id="IPR016053">
    <property type="entry name" value="Haem_Oase-like"/>
</dbReference>
<sequence>MLFFSSTTSNPPCTRLPTEFLTQCSLLPLQSVKLTTPIGYPHSVSLRNATRPLAIRCSNSNSVETTTATTQAAAAPSVGPPVVKKKRKRYRKAYPGESKGITEEMRFVAMRLHNIKGKYTHKTNHTSDDDDDDYSNTHDSTNDDASEIAEADEAAEGDLGTWVPSMEGFVKYLVDSKLVFDTVERIVDKSDDVTYTYFRKTGLERSKALAMDLERFSHDGVAIPEPSTLGVSYAKYLKELAQKSAPLFLCHFYNIYFSHIAGDQVIARQVSRNLLEGRELELYRWDGDVQELLKGVREKLNILSEHWSRDVKNRCLKEATKSFKYLGQIVRLIML</sequence>
<evidence type="ECO:0000256" key="2">
    <source>
        <dbReference type="ARBA" id="ARBA00006134"/>
    </source>
</evidence>
<evidence type="ECO:0000256" key="1">
    <source>
        <dbReference type="ARBA" id="ARBA00004229"/>
    </source>
</evidence>
<feature type="compositionally biased region" description="Low complexity" evidence="7">
    <location>
        <begin position="67"/>
        <end position="82"/>
    </location>
</feature>
<proteinExistence type="inferred from homology"/>
<dbReference type="InterPro" id="IPR016951">
    <property type="entry name" value="Haem_Oase_decyc_pln"/>
</dbReference>
<dbReference type="GO" id="GO:0004392">
    <property type="term" value="F:heme oxygenase (decyclizing) activity"/>
    <property type="evidence" value="ECO:0007669"/>
    <property type="project" value="InterPro"/>
</dbReference>
<dbReference type="InterPro" id="IPR016084">
    <property type="entry name" value="Haem_Oase-like_multi-hlx"/>
</dbReference>
<evidence type="ECO:0000256" key="7">
    <source>
        <dbReference type="SAM" id="MobiDB-lite"/>
    </source>
</evidence>
<organism evidence="8">
    <name type="scientific">Rhizophora mucronata</name>
    <name type="common">Asiatic mangrove</name>
    <dbReference type="NCBI Taxonomy" id="61149"/>
    <lineage>
        <taxon>Eukaryota</taxon>
        <taxon>Viridiplantae</taxon>
        <taxon>Streptophyta</taxon>
        <taxon>Embryophyta</taxon>
        <taxon>Tracheophyta</taxon>
        <taxon>Spermatophyta</taxon>
        <taxon>Magnoliopsida</taxon>
        <taxon>eudicotyledons</taxon>
        <taxon>Gunneridae</taxon>
        <taxon>Pentapetalae</taxon>
        <taxon>rosids</taxon>
        <taxon>fabids</taxon>
        <taxon>Malpighiales</taxon>
        <taxon>Rhizophoraceae</taxon>
        <taxon>Rhizophora</taxon>
    </lineage>
</organism>
<evidence type="ECO:0000256" key="4">
    <source>
        <dbReference type="ARBA" id="ARBA00022531"/>
    </source>
</evidence>
<dbReference type="InterPro" id="IPR002051">
    <property type="entry name" value="Haem_Oase"/>
</dbReference>
<feature type="region of interest" description="Disordered" evidence="7">
    <location>
        <begin position="120"/>
        <end position="144"/>
    </location>
</feature>
<comment type="similarity">
    <text evidence="2">Belongs to the heme oxygenase family.</text>
</comment>
<name>A0A2P2JG63_RHIMU</name>
<evidence type="ECO:0000256" key="5">
    <source>
        <dbReference type="ARBA" id="ARBA00022640"/>
    </source>
</evidence>
<feature type="region of interest" description="Disordered" evidence="7">
    <location>
        <begin position="67"/>
        <end position="91"/>
    </location>
</feature>
<accession>A0A2P2JG63</accession>
<dbReference type="GO" id="GO:0006788">
    <property type="term" value="P:heme oxidation"/>
    <property type="evidence" value="ECO:0007669"/>
    <property type="project" value="InterPro"/>
</dbReference>
<dbReference type="GO" id="GO:0009507">
    <property type="term" value="C:chloroplast"/>
    <property type="evidence" value="ECO:0007669"/>
    <property type="project" value="UniProtKB-SubCell"/>
</dbReference>
<dbReference type="GO" id="GO:0010024">
    <property type="term" value="P:phytochromobilin biosynthetic process"/>
    <property type="evidence" value="ECO:0007669"/>
    <property type="project" value="TreeGrafter"/>
</dbReference>
<dbReference type="PANTHER" id="PTHR35703:SF1">
    <property type="entry name" value="INACTIVE HEME OXYGENASE 2, CHLOROPLASTIC-RELATED"/>
    <property type="match status" value="1"/>
</dbReference>
<reference evidence="8" key="1">
    <citation type="submission" date="2018-02" db="EMBL/GenBank/DDBJ databases">
        <title>Rhizophora mucronata_Transcriptome.</title>
        <authorList>
            <person name="Meera S.P."/>
            <person name="Sreeshan A."/>
            <person name="Augustine A."/>
        </authorList>
    </citation>
    <scope>NUCLEOTIDE SEQUENCE</scope>
    <source>
        <tissue evidence="8">Leaf</tissue>
    </source>
</reference>
<keyword evidence="3" id="KW-0150">Chloroplast</keyword>
<dbReference type="GO" id="GO:0015979">
    <property type="term" value="P:photosynthesis"/>
    <property type="evidence" value="ECO:0007669"/>
    <property type="project" value="UniProtKB-KW"/>
</dbReference>
<dbReference type="SUPFAM" id="SSF48613">
    <property type="entry name" value="Heme oxygenase-like"/>
    <property type="match status" value="1"/>
</dbReference>
<evidence type="ECO:0000313" key="8">
    <source>
        <dbReference type="EMBL" id="MBW92462.1"/>
    </source>
</evidence>
<dbReference type="Pfam" id="PF01126">
    <property type="entry name" value="Heme_oxygenase"/>
    <property type="match status" value="1"/>
</dbReference>
<evidence type="ECO:0000256" key="3">
    <source>
        <dbReference type="ARBA" id="ARBA00022528"/>
    </source>
</evidence>
<dbReference type="AlphaFoldDB" id="A0A2P2JG63"/>
<protein>
    <submittedName>
        <fullName evidence="8">Uncharacterized protein</fullName>
    </submittedName>
</protein>
<keyword evidence="5" id="KW-0934">Plastid</keyword>
<evidence type="ECO:0000256" key="6">
    <source>
        <dbReference type="ARBA" id="ARBA00022946"/>
    </source>
</evidence>
<comment type="subcellular location">
    <subcellularLocation>
        <location evidence="1">Plastid</location>
        <location evidence="1">Chloroplast</location>
    </subcellularLocation>
</comment>
<keyword evidence="6" id="KW-0809">Transit peptide</keyword>
<dbReference type="PANTHER" id="PTHR35703">
    <property type="entry name" value="HEME OXYGENASE 1, CHLOROPLASTIC-RELATED"/>
    <property type="match status" value="1"/>
</dbReference>
<dbReference type="Gene3D" id="1.20.910.10">
    <property type="entry name" value="Heme oxygenase-like"/>
    <property type="match status" value="1"/>
</dbReference>
<keyword evidence="4" id="KW-0602">Photosynthesis</keyword>